<sequence>MSKEESKIPTNRLSRFGQMASLATKIGSNVVAEGTKQWMKGNKPSKQELLLTPTNIKRLADQLAHLRGAAMKIGQMLSMDAGDLLSPELADILARLRSDANPMLAKQLTQVMSSGLGGDWKSQFLSFNFKPIASASIGQVHFAHTDTGDPIAVKVQYPGIRKSIDSDVDNVATLLNLVGLIPKNVDINSLLQQAKEQLHDEANYKKEAEFLETYRKHLINDTEFEVPRIYPAVSSETVLTMSYLEGQPIETISNCDQVTRDKVMTALLSLLFRELFEYQLVQTDPNFANYLFNHESKKIVLLDFGATRTYSDKISQGYQRAFKAVTNNESHALDSALSQIGFFSQDIESQQKAAILNLVEQACEPMLYDGEYDFGASDLSVRLREAGTVLSMEKNYWHTPPADALFLHRKIGGLYLLAARLKAKVNVKALVAPYID</sequence>
<keyword evidence="4" id="KW-0067">ATP-binding</keyword>
<gene>
    <name evidence="6" type="ORF">TW71_09690</name>
</gene>
<dbReference type="SUPFAM" id="SSF56112">
    <property type="entry name" value="Protein kinase-like (PK-like)"/>
    <property type="match status" value="1"/>
</dbReference>
<accession>A0A837G7X9</accession>
<proteinExistence type="inferred from homology"/>
<dbReference type="GO" id="GO:0016740">
    <property type="term" value="F:transferase activity"/>
    <property type="evidence" value="ECO:0007669"/>
    <property type="project" value="UniProtKB-KW"/>
</dbReference>
<evidence type="ECO:0000256" key="3">
    <source>
        <dbReference type="ARBA" id="ARBA00022741"/>
    </source>
</evidence>
<reference evidence="6" key="1">
    <citation type="journal article" date="2015" name="BMC Genomics">
        <title>Genome mining reveals unlocked bioactive potential of marine Gram-negative bacteria.</title>
        <authorList>
            <person name="Machado H."/>
            <person name="Sonnenschein E.C."/>
            <person name="Melchiorsen J."/>
            <person name="Gram L."/>
        </authorList>
    </citation>
    <scope>NUCLEOTIDE SEQUENCE</scope>
    <source>
        <strain evidence="6">S2052</strain>
    </source>
</reference>
<comment type="similarity">
    <text evidence="1">Belongs to the protein kinase superfamily. ADCK protein kinase family.</text>
</comment>
<protein>
    <submittedName>
        <fullName evidence="6">Ubiquinol-cytochrome C reductase</fullName>
    </submittedName>
</protein>
<dbReference type="GO" id="GO:0006744">
    <property type="term" value="P:ubiquinone biosynthetic process"/>
    <property type="evidence" value="ECO:0007669"/>
    <property type="project" value="TreeGrafter"/>
</dbReference>
<dbReference type="GO" id="GO:0005524">
    <property type="term" value="F:ATP binding"/>
    <property type="evidence" value="ECO:0007669"/>
    <property type="project" value="UniProtKB-KW"/>
</dbReference>
<dbReference type="AlphaFoldDB" id="A0A837G7X9"/>
<evidence type="ECO:0000256" key="4">
    <source>
        <dbReference type="ARBA" id="ARBA00022840"/>
    </source>
</evidence>
<comment type="caution">
    <text evidence="6">The sequence shown here is derived from an EMBL/GenBank/DDBJ whole genome shotgun (WGS) entry which is preliminary data.</text>
</comment>
<dbReference type="InterPro" id="IPR051409">
    <property type="entry name" value="Atypical_kinase_ADCK"/>
</dbReference>
<name>A0A837G7X9_9VIBR</name>
<evidence type="ECO:0000259" key="5">
    <source>
        <dbReference type="Pfam" id="PF03109"/>
    </source>
</evidence>
<evidence type="ECO:0000256" key="2">
    <source>
        <dbReference type="ARBA" id="ARBA00022679"/>
    </source>
</evidence>
<feature type="domain" description="ABC1 atypical kinase-like" evidence="5">
    <location>
        <begin position="95"/>
        <end position="332"/>
    </location>
</feature>
<dbReference type="PANTHER" id="PTHR43851:SF3">
    <property type="entry name" value="COENZYME Q8"/>
    <property type="match status" value="1"/>
</dbReference>
<dbReference type="RefSeq" id="WP_045985733.1">
    <property type="nucleotide sequence ID" value="NZ_CP063052.1"/>
</dbReference>
<dbReference type="EMBL" id="JXXR01000010">
    <property type="protein sequence ID" value="KJY73970.1"/>
    <property type="molecule type" value="Genomic_DNA"/>
</dbReference>
<dbReference type="InterPro" id="IPR004147">
    <property type="entry name" value="ABC1_dom"/>
</dbReference>
<dbReference type="Pfam" id="PF03109">
    <property type="entry name" value="ABC1"/>
    <property type="match status" value="1"/>
</dbReference>
<evidence type="ECO:0000256" key="1">
    <source>
        <dbReference type="ARBA" id="ARBA00009670"/>
    </source>
</evidence>
<keyword evidence="3" id="KW-0547">Nucleotide-binding</keyword>
<dbReference type="CDD" id="cd13970">
    <property type="entry name" value="ABC1_ADCK3"/>
    <property type="match status" value="1"/>
</dbReference>
<organism evidence="6">
    <name type="scientific">Vibrio coralliilyticus</name>
    <dbReference type="NCBI Taxonomy" id="190893"/>
    <lineage>
        <taxon>Bacteria</taxon>
        <taxon>Pseudomonadati</taxon>
        <taxon>Pseudomonadota</taxon>
        <taxon>Gammaproteobacteria</taxon>
        <taxon>Vibrionales</taxon>
        <taxon>Vibrionaceae</taxon>
        <taxon>Vibrio</taxon>
    </lineage>
</organism>
<dbReference type="InterPro" id="IPR011009">
    <property type="entry name" value="Kinase-like_dom_sf"/>
</dbReference>
<dbReference type="InterPro" id="IPR034646">
    <property type="entry name" value="ADCK3_dom"/>
</dbReference>
<dbReference type="PANTHER" id="PTHR43851">
    <property type="match status" value="1"/>
</dbReference>
<keyword evidence="2" id="KW-0808">Transferase</keyword>
<evidence type="ECO:0000313" key="6">
    <source>
        <dbReference type="EMBL" id="KJY73970.1"/>
    </source>
</evidence>